<sequence>MRQSKSRLPRNRKDRGGFPSAVVRDLQEAGLSGDRKRQGGPHRALEFSPKQAVAVLSGVEGVKRISLVRSFARNGADLFIDLDILVVMNTDRSFIDRPRMLSPLLSLPVDLDLLCYIPDELKQMEERPFRMVVEADLQ</sequence>
<proteinExistence type="predicted"/>
<dbReference type="CDD" id="cd05403">
    <property type="entry name" value="NT_KNTase_like"/>
    <property type="match status" value="1"/>
</dbReference>
<comment type="caution">
    <text evidence="1">The sequence shown here is derived from an EMBL/GenBank/DDBJ whole genome shotgun (WGS) entry which is preliminary data.</text>
</comment>
<evidence type="ECO:0008006" key="3">
    <source>
        <dbReference type="Google" id="ProtNLM"/>
    </source>
</evidence>
<organism evidence="1 2">
    <name type="scientific">Candidatus Methylomirabilis tolerans</name>
    <dbReference type="NCBI Taxonomy" id="3123416"/>
    <lineage>
        <taxon>Bacteria</taxon>
        <taxon>Candidatus Methylomirabilota</taxon>
        <taxon>Candidatus Methylomirabilia</taxon>
        <taxon>Candidatus Methylomirabilales</taxon>
        <taxon>Candidatus Methylomirabilaceae</taxon>
        <taxon>Candidatus Methylomirabilis</taxon>
    </lineage>
</organism>
<gene>
    <name evidence="1" type="ORF">K8G79_01015</name>
</gene>
<dbReference type="SUPFAM" id="SSF81301">
    <property type="entry name" value="Nucleotidyltransferase"/>
    <property type="match status" value="1"/>
</dbReference>
<protein>
    <recommendedName>
        <fullName evidence="3">Polymerase nucleotidyl transferase domain-containing protein</fullName>
    </recommendedName>
</protein>
<evidence type="ECO:0000313" key="1">
    <source>
        <dbReference type="EMBL" id="MBZ0158725.1"/>
    </source>
</evidence>
<dbReference type="Proteomes" id="UP001197609">
    <property type="component" value="Unassembled WGS sequence"/>
</dbReference>
<name>A0AAJ1AHE4_9BACT</name>
<evidence type="ECO:0000313" key="2">
    <source>
        <dbReference type="Proteomes" id="UP001197609"/>
    </source>
</evidence>
<reference evidence="1 2" key="1">
    <citation type="journal article" date="2021" name="bioRxiv">
        <title>Unraveling nitrogen, sulfur and carbon metabolic pathways and microbial community transcriptional responses to substrate deprivation and toxicity stresses in a bioreactor mimicking anoxic brackish coastal sediment conditions.</title>
        <authorList>
            <person name="Martins P.D."/>
            <person name="Echeveste M.J."/>
            <person name="Arshad A."/>
            <person name="Kurth J."/>
            <person name="Ouboter H."/>
            <person name="Jetten M.S.M."/>
            <person name="Welte C.U."/>
        </authorList>
    </citation>
    <scope>NUCLEOTIDE SEQUENCE [LARGE SCALE GENOMIC DNA]</scope>
    <source>
        <strain evidence="1">MAG_38</strain>
    </source>
</reference>
<dbReference type="AlphaFoldDB" id="A0AAJ1AHE4"/>
<accession>A0AAJ1AHE4</accession>
<dbReference type="EMBL" id="JAIOIU010000015">
    <property type="protein sequence ID" value="MBZ0158725.1"/>
    <property type="molecule type" value="Genomic_DNA"/>
</dbReference>
<dbReference type="InterPro" id="IPR043519">
    <property type="entry name" value="NT_sf"/>
</dbReference>